<gene>
    <name evidence="2" type="ORF">B0H16DRAFT_1694289</name>
</gene>
<feature type="region of interest" description="Disordered" evidence="1">
    <location>
        <begin position="416"/>
        <end position="442"/>
    </location>
</feature>
<evidence type="ECO:0008006" key="4">
    <source>
        <dbReference type="Google" id="ProtNLM"/>
    </source>
</evidence>
<feature type="compositionally biased region" description="Polar residues" evidence="1">
    <location>
        <begin position="302"/>
        <end position="315"/>
    </location>
</feature>
<dbReference type="PANTHER" id="PTHR46929:SF3">
    <property type="entry name" value="MYB_SANT-LIKE DOMAIN-CONTAINING PROTEIN"/>
    <property type="match status" value="1"/>
</dbReference>
<dbReference type="PANTHER" id="PTHR46929">
    <property type="entry name" value="EXPRESSED PROTEIN"/>
    <property type="match status" value="1"/>
</dbReference>
<evidence type="ECO:0000313" key="2">
    <source>
        <dbReference type="EMBL" id="KAJ7740322.1"/>
    </source>
</evidence>
<dbReference type="EMBL" id="JARKIB010000103">
    <property type="protein sequence ID" value="KAJ7740322.1"/>
    <property type="molecule type" value="Genomic_DNA"/>
</dbReference>
<proteinExistence type="predicted"/>
<dbReference type="Proteomes" id="UP001215598">
    <property type="component" value="Unassembled WGS sequence"/>
</dbReference>
<reference evidence="2" key="1">
    <citation type="submission" date="2023-03" db="EMBL/GenBank/DDBJ databases">
        <title>Massive genome expansion in bonnet fungi (Mycena s.s.) driven by repeated elements and novel gene families across ecological guilds.</title>
        <authorList>
            <consortium name="Lawrence Berkeley National Laboratory"/>
            <person name="Harder C.B."/>
            <person name="Miyauchi S."/>
            <person name="Viragh M."/>
            <person name="Kuo A."/>
            <person name="Thoen E."/>
            <person name="Andreopoulos B."/>
            <person name="Lu D."/>
            <person name="Skrede I."/>
            <person name="Drula E."/>
            <person name="Henrissat B."/>
            <person name="Morin E."/>
            <person name="Kohler A."/>
            <person name="Barry K."/>
            <person name="LaButti K."/>
            <person name="Morin E."/>
            <person name="Salamov A."/>
            <person name="Lipzen A."/>
            <person name="Mereny Z."/>
            <person name="Hegedus B."/>
            <person name="Baldrian P."/>
            <person name="Stursova M."/>
            <person name="Weitz H."/>
            <person name="Taylor A."/>
            <person name="Grigoriev I.V."/>
            <person name="Nagy L.G."/>
            <person name="Martin F."/>
            <person name="Kauserud H."/>
        </authorList>
    </citation>
    <scope>NUCLEOTIDE SEQUENCE</scope>
    <source>
        <strain evidence="2">CBHHK182m</strain>
    </source>
</reference>
<organism evidence="2 3">
    <name type="scientific">Mycena metata</name>
    <dbReference type="NCBI Taxonomy" id="1033252"/>
    <lineage>
        <taxon>Eukaryota</taxon>
        <taxon>Fungi</taxon>
        <taxon>Dikarya</taxon>
        <taxon>Basidiomycota</taxon>
        <taxon>Agaricomycotina</taxon>
        <taxon>Agaricomycetes</taxon>
        <taxon>Agaricomycetidae</taxon>
        <taxon>Agaricales</taxon>
        <taxon>Marasmiineae</taxon>
        <taxon>Mycenaceae</taxon>
        <taxon>Mycena</taxon>
    </lineage>
</organism>
<dbReference type="AlphaFoldDB" id="A0AAD7IDI4"/>
<comment type="caution">
    <text evidence="2">The sequence shown here is derived from an EMBL/GenBank/DDBJ whole genome shotgun (WGS) entry which is preliminary data.</text>
</comment>
<evidence type="ECO:0000256" key="1">
    <source>
        <dbReference type="SAM" id="MobiDB-lite"/>
    </source>
</evidence>
<feature type="region of interest" description="Disordered" evidence="1">
    <location>
        <begin position="275"/>
        <end position="384"/>
    </location>
</feature>
<feature type="compositionally biased region" description="Acidic residues" evidence="1">
    <location>
        <begin position="319"/>
        <end position="343"/>
    </location>
</feature>
<keyword evidence="3" id="KW-1185">Reference proteome</keyword>
<evidence type="ECO:0000313" key="3">
    <source>
        <dbReference type="Proteomes" id="UP001215598"/>
    </source>
</evidence>
<feature type="compositionally biased region" description="Low complexity" evidence="1">
    <location>
        <begin position="416"/>
        <end position="435"/>
    </location>
</feature>
<protein>
    <recommendedName>
        <fullName evidence="4">Myb/SANT-like domain-containing protein</fullName>
    </recommendedName>
</protein>
<accession>A0AAD7IDI4</accession>
<sequence length="512" mass="56441">MGRSANTPSCDWVTDPDDKSALVGFFHSIKFRIGEGGSWDATCLQEAEAFMAARGPPQKGAPKTVASIRGVWASMKKLHESLLLVIQKRFPGASGWTYDADRGFSVDDENRDAWKAFVKAHSIFRASSLPLARDSRLASFLYNAASRGTTGDKAVWLERDEKHLIEYLIEHKAEAGDNGNFKSSTFRGAAEHLEVTRTKGAKKNRKLRKLWALVDVILGVSGWTWSDKKGVNVTPASQGSWDAWVAVNKDAKRFRNKGWPFYDLLLPLMPQKAKGTNVFRPGEQQEPGSPPWDMSQMEDVFAQNNDGTSGASEGTSGRDEDEGNGDGDGGDGDGDGDDDDDDDRDKHGDNDGDDGEDEDKSSSPAPASRRMPAQPTPMYRKKARLSAGAQGLIDLNQTAMEFNEIFSGFRNMFTTPDSSTAPTPGASTSTTPAPTHLSPQRRSSAIKLAKEETWLSKPHRVALVQILRDVTQADVYLQLVDEEEMRVLWVIDELADKKNIYAFHPEYSSLEF</sequence>
<name>A0AAD7IDI4_9AGAR</name>